<dbReference type="SUPFAM" id="SSF55874">
    <property type="entry name" value="ATPase domain of HSP90 chaperone/DNA topoisomerase II/histidine kinase"/>
    <property type="match status" value="1"/>
</dbReference>
<dbReference type="CDD" id="cd16936">
    <property type="entry name" value="HATPase_RsbW-like"/>
    <property type="match status" value="1"/>
</dbReference>
<dbReference type="InterPro" id="IPR036890">
    <property type="entry name" value="HATPase_C_sf"/>
</dbReference>
<evidence type="ECO:0000313" key="3">
    <source>
        <dbReference type="EMBL" id="KAB2930265.1"/>
    </source>
</evidence>
<organism evidence="3 4">
    <name type="scientific">Leptonema illini</name>
    <dbReference type="NCBI Taxonomy" id="183"/>
    <lineage>
        <taxon>Bacteria</taxon>
        <taxon>Pseudomonadati</taxon>
        <taxon>Spirochaetota</taxon>
        <taxon>Spirochaetia</taxon>
        <taxon>Leptospirales</taxon>
        <taxon>Leptospiraceae</taxon>
        <taxon>Leptonema</taxon>
    </lineage>
</organism>
<dbReference type="Pfam" id="PF13581">
    <property type="entry name" value="HATPase_c_2"/>
    <property type="match status" value="1"/>
</dbReference>
<evidence type="ECO:0000256" key="1">
    <source>
        <dbReference type="ARBA" id="ARBA00022527"/>
    </source>
</evidence>
<dbReference type="Gene3D" id="3.30.565.10">
    <property type="entry name" value="Histidine kinase-like ATPase, C-terminal domain"/>
    <property type="match status" value="1"/>
</dbReference>
<dbReference type="PANTHER" id="PTHR35526:SF3">
    <property type="entry name" value="ANTI-SIGMA-F FACTOR RSBW"/>
    <property type="match status" value="1"/>
</dbReference>
<sequence>MSEADRLSFTLSHDGAPLSTARTCLSDFLASRMGDLERNRILLAVEEALVNTFEHGYAGGPGSIDVNVGWTNNGLKIELSDRAKEYDPTSVPLPSPEQLSEDGATGGYGLFLLRTLMKVQYQKRDGGGNTLVLTQRGGHA</sequence>
<dbReference type="EMBL" id="WBUI01000022">
    <property type="protein sequence ID" value="KAB2930265.1"/>
    <property type="molecule type" value="Genomic_DNA"/>
</dbReference>
<keyword evidence="3" id="KW-0067">ATP-binding</keyword>
<dbReference type="Proteomes" id="UP000460298">
    <property type="component" value="Unassembled WGS sequence"/>
</dbReference>
<reference evidence="3 4" key="1">
    <citation type="submission" date="2019-10" db="EMBL/GenBank/DDBJ databases">
        <title>Extracellular Electron Transfer in a Candidatus Methanoperedens spp. Enrichment Culture.</title>
        <authorList>
            <person name="Berger S."/>
            <person name="Rangel Shaw D."/>
            <person name="Berben T."/>
            <person name="In 'T Zandt M."/>
            <person name="Frank J."/>
            <person name="Reimann J."/>
            <person name="Jetten M.S.M."/>
            <person name="Welte C.U."/>
        </authorList>
    </citation>
    <scope>NUCLEOTIDE SEQUENCE [LARGE SCALE GENOMIC DNA]</scope>
    <source>
        <strain evidence="3">SB12</strain>
    </source>
</reference>
<dbReference type="GO" id="GO:0005524">
    <property type="term" value="F:ATP binding"/>
    <property type="evidence" value="ECO:0007669"/>
    <property type="project" value="UniProtKB-KW"/>
</dbReference>
<evidence type="ECO:0000259" key="2">
    <source>
        <dbReference type="Pfam" id="PF13581"/>
    </source>
</evidence>
<keyword evidence="1" id="KW-0723">Serine/threonine-protein kinase</keyword>
<comment type="caution">
    <text evidence="3">The sequence shown here is derived from an EMBL/GenBank/DDBJ whole genome shotgun (WGS) entry which is preliminary data.</text>
</comment>
<gene>
    <name evidence="3" type="ORF">F9K24_17670</name>
</gene>
<proteinExistence type="predicted"/>
<name>A0A833GYT1_9LEPT</name>
<dbReference type="PANTHER" id="PTHR35526">
    <property type="entry name" value="ANTI-SIGMA-F FACTOR RSBW-RELATED"/>
    <property type="match status" value="1"/>
</dbReference>
<evidence type="ECO:0000313" key="4">
    <source>
        <dbReference type="Proteomes" id="UP000460298"/>
    </source>
</evidence>
<feature type="domain" description="Histidine kinase/HSP90-like ATPase" evidence="2">
    <location>
        <begin position="17"/>
        <end position="134"/>
    </location>
</feature>
<dbReference type="AlphaFoldDB" id="A0A833GYT1"/>
<keyword evidence="1" id="KW-0808">Transferase</keyword>
<dbReference type="GO" id="GO:0004674">
    <property type="term" value="F:protein serine/threonine kinase activity"/>
    <property type="evidence" value="ECO:0007669"/>
    <property type="project" value="UniProtKB-KW"/>
</dbReference>
<dbReference type="InterPro" id="IPR003594">
    <property type="entry name" value="HATPase_dom"/>
</dbReference>
<keyword evidence="1" id="KW-0418">Kinase</keyword>
<dbReference type="InterPro" id="IPR050267">
    <property type="entry name" value="Anti-sigma-factor_SerPK"/>
</dbReference>
<protein>
    <submittedName>
        <fullName evidence="3">ATP-binding protein</fullName>
    </submittedName>
</protein>
<accession>A0A833GYT1</accession>
<keyword evidence="3" id="KW-0547">Nucleotide-binding</keyword>